<dbReference type="InterPro" id="IPR053387">
    <property type="entry name" value="Ring-hydroxylating_fd"/>
</dbReference>
<dbReference type="SUPFAM" id="SSF50022">
    <property type="entry name" value="ISP domain"/>
    <property type="match status" value="1"/>
</dbReference>
<dbReference type="NCBIfam" id="NF007422">
    <property type="entry name" value="PRK09965.1"/>
    <property type="match status" value="1"/>
</dbReference>
<organism evidence="6 7">
    <name type="scientific">Paraburkholderia eburnea</name>
    <dbReference type="NCBI Taxonomy" id="1189126"/>
    <lineage>
        <taxon>Bacteria</taxon>
        <taxon>Pseudomonadati</taxon>
        <taxon>Pseudomonadota</taxon>
        <taxon>Betaproteobacteria</taxon>
        <taxon>Burkholderiales</taxon>
        <taxon>Burkholderiaceae</taxon>
        <taxon>Paraburkholderia</taxon>
    </lineage>
</organism>
<feature type="domain" description="Rieske" evidence="5">
    <location>
        <begin position="4"/>
        <end position="100"/>
    </location>
</feature>
<dbReference type="PANTHER" id="PTHR21496">
    <property type="entry name" value="FERREDOXIN-RELATED"/>
    <property type="match status" value="1"/>
</dbReference>
<dbReference type="PROSITE" id="PS51296">
    <property type="entry name" value="RIESKE"/>
    <property type="match status" value="1"/>
</dbReference>
<name>A0A2S4M6G9_9BURK</name>
<evidence type="ECO:0000256" key="2">
    <source>
        <dbReference type="ARBA" id="ARBA00022723"/>
    </source>
</evidence>
<evidence type="ECO:0000256" key="1">
    <source>
        <dbReference type="ARBA" id="ARBA00022714"/>
    </source>
</evidence>
<dbReference type="RefSeq" id="WP_103705518.1">
    <property type="nucleotide sequence ID" value="NZ_PQGA01000009.1"/>
</dbReference>
<keyword evidence="6" id="KW-0223">Dioxygenase</keyword>
<keyword evidence="7" id="KW-1185">Reference proteome</keyword>
<comment type="caution">
    <text evidence="6">The sequence shown here is derived from an EMBL/GenBank/DDBJ whole genome shotgun (WGS) entry which is preliminary data.</text>
</comment>
<keyword evidence="3" id="KW-0408">Iron</keyword>
<dbReference type="AlphaFoldDB" id="A0A2S4M6G9"/>
<reference evidence="6 7" key="1">
    <citation type="submission" date="2018-01" db="EMBL/GenBank/DDBJ databases">
        <title>Genomic Encyclopedia of Type Strains, Phase III (KMG-III): the genomes of soil and plant-associated and newly described type strains.</title>
        <authorList>
            <person name="Whitman W."/>
        </authorList>
    </citation>
    <scope>NUCLEOTIDE SEQUENCE [LARGE SCALE GENOMIC DNA]</scope>
    <source>
        <strain evidence="6 7">JCM 18070</strain>
    </source>
</reference>
<dbReference type="EMBL" id="PQGA01000009">
    <property type="protein sequence ID" value="POR50177.1"/>
    <property type="molecule type" value="Genomic_DNA"/>
</dbReference>
<proteinExistence type="predicted"/>
<protein>
    <submittedName>
        <fullName evidence="6">Phenylpropionate dioxygenase ferredoxin subunit</fullName>
    </submittedName>
</protein>
<keyword evidence="2" id="KW-0479">Metal-binding</keyword>
<dbReference type="Proteomes" id="UP000237381">
    <property type="component" value="Unassembled WGS sequence"/>
</dbReference>
<dbReference type="PANTHER" id="PTHR21496:SF23">
    <property type="entry name" value="3-PHENYLPROPIONATE_CINNAMIC ACID DIOXYGENASE FERREDOXIN SUBUNIT"/>
    <property type="match status" value="1"/>
</dbReference>
<keyword evidence="1" id="KW-0001">2Fe-2S</keyword>
<dbReference type="NCBIfam" id="NF042948">
    <property type="entry name" value="3PPDioc_HcaC"/>
    <property type="match status" value="1"/>
</dbReference>
<dbReference type="Pfam" id="PF00355">
    <property type="entry name" value="Rieske"/>
    <property type="match status" value="1"/>
</dbReference>
<dbReference type="GO" id="GO:0046872">
    <property type="term" value="F:metal ion binding"/>
    <property type="evidence" value="ECO:0007669"/>
    <property type="project" value="UniProtKB-KW"/>
</dbReference>
<dbReference type="GO" id="GO:0051213">
    <property type="term" value="F:dioxygenase activity"/>
    <property type="evidence" value="ECO:0007669"/>
    <property type="project" value="UniProtKB-KW"/>
</dbReference>
<sequence>MARIFVCQNDSLGEGEAIKLERLSLAIAVVNSGGSFYAISDRCSHGNASMSEGYIEDDGTVECPLHSARFCLKTGKALCQPATEPLSTFPVVVVDDAIYVDLPEAPQ</sequence>
<evidence type="ECO:0000256" key="3">
    <source>
        <dbReference type="ARBA" id="ARBA00023004"/>
    </source>
</evidence>
<evidence type="ECO:0000259" key="5">
    <source>
        <dbReference type="PROSITE" id="PS51296"/>
    </source>
</evidence>
<dbReference type="CDD" id="cd03528">
    <property type="entry name" value="Rieske_RO_ferredoxin"/>
    <property type="match status" value="1"/>
</dbReference>
<dbReference type="OrthoDB" id="9800167at2"/>
<evidence type="ECO:0000313" key="7">
    <source>
        <dbReference type="Proteomes" id="UP000237381"/>
    </source>
</evidence>
<keyword evidence="4" id="KW-0411">Iron-sulfur</keyword>
<dbReference type="InterPro" id="IPR036922">
    <property type="entry name" value="Rieske_2Fe-2S_sf"/>
</dbReference>
<evidence type="ECO:0000313" key="6">
    <source>
        <dbReference type="EMBL" id="POR50177.1"/>
    </source>
</evidence>
<dbReference type="Gene3D" id="2.102.10.10">
    <property type="entry name" value="Rieske [2Fe-2S] iron-sulphur domain"/>
    <property type="match status" value="1"/>
</dbReference>
<dbReference type="InterPro" id="IPR017941">
    <property type="entry name" value="Rieske_2Fe-2S"/>
</dbReference>
<keyword evidence="6" id="KW-0560">Oxidoreductase</keyword>
<evidence type="ECO:0000256" key="4">
    <source>
        <dbReference type="ARBA" id="ARBA00023014"/>
    </source>
</evidence>
<accession>A0A2S4M6G9</accession>
<gene>
    <name evidence="6" type="ORF">B0G62_10985</name>
</gene>
<dbReference type="GO" id="GO:0051537">
    <property type="term" value="F:2 iron, 2 sulfur cluster binding"/>
    <property type="evidence" value="ECO:0007669"/>
    <property type="project" value="UniProtKB-KW"/>
</dbReference>